<dbReference type="Proteomes" id="UP001589647">
    <property type="component" value="Unassembled WGS sequence"/>
</dbReference>
<sequence length="164" mass="17039">MSRRLAPVLLAVALTAACAITDTGPVPAGPAATALEGVTSRSATVHVYFSSALGLERVSRLYRGTDALHAALEALVQGPDAAERARGLVSFVPPGAPLPLVRIGPRGPVDVRLSFGWGIDRTAERQLVCTVADTVSTTTRTALGSVRVKIHRVDGSTGTRTCMP</sequence>
<dbReference type="InterPro" id="IPR019606">
    <property type="entry name" value="GerMN"/>
</dbReference>
<reference evidence="3 4" key="1">
    <citation type="submission" date="2024-09" db="EMBL/GenBank/DDBJ databases">
        <authorList>
            <person name="Sun Q."/>
            <person name="Mori K."/>
        </authorList>
    </citation>
    <scope>NUCLEOTIDE SEQUENCE [LARGE SCALE GENOMIC DNA]</scope>
    <source>
        <strain evidence="3 4">CCM 3426</strain>
    </source>
</reference>
<evidence type="ECO:0000313" key="3">
    <source>
        <dbReference type="EMBL" id="MFB9206626.1"/>
    </source>
</evidence>
<feature type="domain" description="GerMN" evidence="2">
    <location>
        <begin position="63"/>
        <end position="139"/>
    </location>
</feature>
<feature type="signal peptide" evidence="1">
    <location>
        <begin position="1"/>
        <end position="28"/>
    </location>
</feature>
<evidence type="ECO:0000256" key="1">
    <source>
        <dbReference type="SAM" id="SignalP"/>
    </source>
</evidence>
<dbReference type="RefSeq" id="WP_189650686.1">
    <property type="nucleotide sequence ID" value="NZ_BMRC01000015.1"/>
</dbReference>
<dbReference type="EMBL" id="JBHMEI010000039">
    <property type="protein sequence ID" value="MFB9206626.1"/>
    <property type="molecule type" value="Genomic_DNA"/>
</dbReference>
<accession>A0ABV5IQ40</accession>
<keyword evidence="4" id="KW-1185">Reference proteome</keyword>
<evidence type="ECO:0000313" key="4">
    <source>
        <dbReference type="Proteomes" id="UP001589647"/>
    </source>
</evidence>
<comment type="caution">
    <text evidence="3">The sequence shown here is derived from an EMBL/GenBank/DDBJ whole genome shotgun (WGS) entry which is preliminary data.</text>
</comment>
<proteinExistence type="predicted"/>
<name>A0ABV5IQ40_9ACTN</name>
<keyword evidence="1" id="KW-0732">Signal</keyword>
<gene>
    <name evidence="3" type="ORF">ACFFV7_35905</name>
</gene>
<dbReference type="Pfam" id="PF10646">
    <property type="entry name" value="Germane"/>
    <property type="match status" value="1"/>
</dbReference>
<evidence type="ECO:0000259" key="2">
    <source>
        <dbReference type="Pfam" id="PF10646"/>
    </source>
</evidence>
<organism evidence="3 4">
    <name type="scientific">Nonomuraea spiralis</name>
    <dbReference type="NCBI Taxonomy" id="46182"/>
    <lineage>
        <taxon>Bacteria</taxon>
        <taxon>Bacillati</taxon>
        <taxon>Actinomycetota</taxon>
        <taxon>Actinomycetes</taxon>
        <taxon>Streptosporangiales</taxon>
        <taxon>Streptosporangiaceae</taxon>
        <taxon>Nonomuraea</taxon>
    </lineage>
</organism>
<protein>
    <submittedName>
        <fullName evidence="3">GerMN domain-containing protein</fullName>
    </submittedName>
</protein>
<dbReference type="PROSITE" id="PS51257">
    <property type="entry name" value="PROKAR_LIPOPROTEIN"/>
    <property type="match status" value="1"/>
</dbReference>
<feature type="chain" id="PRO_5046908975" evidence="1">
    <location>
        <begin position="29"/>
        <end position="164"/>
    </location>
</feature>